<reference evidence="2 3" key="1">
    <citation type="submission" date="2022-10" db="EMBL/GenBank/DDBJ databases">
        <title>Draft genome sequence of Streptomyces sp. YSPA8.</title>
        <authorList>
            <person name="Moriuchi R."/>
            <person name="Dohra H."/>
            <person name="Yamamura H."/>
            <person name="Kodani S."/>
        </authorList>
    </citation>
    <scope>NUCLEOTIDE SEQUENCE [LARGE SCALE GENOMIC DNA]</scope>
    <source>
        <strain evidence="2 3">YSPA8</strain>
    </source>
</reference>
<comment type="caution">
    <text evidence="2">The sequence shown here is derived from an EMBL/GenBank/DDBJ whole genome shotgun (WGS) entry which is preliminary data.</text>
</comment>
<dbReference type="CDD" id="cd23507">
    <property type="entry name" value="hydrophobin_I"/>
    <property type="match status" value="1"/>
</dbReference>
<keyword evidence="1" id="KW-0732">Signal</keyword>
<evidence type="ECO:0000313" key="3">
    <source>
        <dbReference type="Proteomes" id="UP001291653"/>
    </source>
</evidence>
<proteinExistence type="predicted"/>
<organism evidence="2 3">
    <name type="scientific">Streptomyces yaizuensis</name>
    <dbReference type="NCBI Taxonomy" id="2989713"/>
    <lineage>
        <taxon>Bacteria</taxon>
        <taxon>Bacillati</taxon>
        <taxon>Actinomycetota</taxon>
        <taxon>Actinomycetes</taxon>
        <taxon>Kitasatosporales</taxon>
        <taxon>Streptomycetaceae</taxon>
        <taxon>Streptomyces</taxon>
    </lineage>
</organism>
<gene>
    <name evidence="2" type="ORF">SYYSPA8_22830</name>
</gene>
<dbReference type="EMBL" id="BSBI01000010">
    <property type="protein sequence ID" value="GLF97185.1"/>
    <property type="molecule type" value="Genomic_DNA"/>
</dbReference>
<protein>
    <submittedName>
        <fullName evidence="2">Uncharacterized protein</fullName>
    </submittedName>
</protein>
<dbReference type="RefSeq" id="WP_323449199.1">
    <property type="nucleotide sequence ID" value="NZ_BSBI01000010.1"/>
</dbReference>
<evidence type="ECO:0000256" key="1">
    <source>
        <dbReference type="SAM" id="SignalP"/>
    </source>
</evidence>
<feature type="signal peptide" evidence="1">
    <location>
        <begin position="1"/>
        <end position="31"/>
    </location>
</feature>
<evidence type="ECO:0000313" key="2">
    <source>
        <dbReference type="EMBL" id="GLF97185.1"/>
    </source>
</evidence>
<keyword evidence="3" id="KW-1185">Reference proteome</keyword>
<accession>A0ABQ5P3M9</accession>
<feature type="chain" id="PRO_5046852309" evidence="1">
    <location>
        <begin position="32"/>
        <end position="106"/>
    </location>
</feature>
<name>A0ABQ5P3M9_9ACTN</name>
<dbReference type="Proteomes" id="UP001291653">
    <property type="component" value="Unassembled WGS sequence"/>
</dbReference>
<sequence>MQNTAHRLAAPTAAAVLALGAALAGAVPAHAAGPTPLRCERVGSPADDPAIGALAALLGITVQDISGPVGLDCTEVPGGDGRVNFCATQNYGVLAVGDRPSGRTCR</sequence>